<feature type="domain" description="3-hydroxyisobutyrate dehydrogenase-like NAD-binding" evidence="4">
    <location>
        <begin position="167"/>
        <end position="283"/>
    </location>
</feature>
<dbReference type="InterPro" id="IPR015815">
    <property type="entry name" value="HIBADH-related"/>
</dbReference>
<evidence type="ECO:0000256" key="2">
    <source>
        <dbReference type="ARBA" id="ARBA00023027"/>
    </source>
</evidence>
<keyword evidence="2" id="KW-0520">NAD</keyword>
<evidence type="ECO:0000259" key="4">
    <source>
        <dbReference type="Pfam" id="PF14833"/>
    </source>
</evidence>
<keyword evidence="1" id="KW-0560">Oxidoreductase</keyword>
<accession>A0ABS1KLQ1</accession>
<keyword evidence="6" id="KW-1185">Reference proteome</keyword>
<dbReference type="RefSeq" id="WP_202007636.1">
    <property type="nucleotide sequence ID" value="NZ_JAERRB010000001.1"/>
</dbReference>
<evidence type="ECO:0000259" key="3">
    <source>
        <dbReference type="Pfam" id="PF03446"/>
    </source>
</evidence>
<evidence type="ECO:0000256" key="1">
    <source>
        <dbReference type="ARBA" id="ARBA00023002"/>
    </source>
</evidence>
<evidence type="ECO:0000313" key="6">
    <source>
        <dbReference type="Proteomes" id="UP000613030"/>
    </source>
</evidence>
<dbReference type="SUPFAM" id="SSF51735">
    <property type="entry name" value="NAD(P)-binding Rossmann-fold domains"/>
    <property type="match status" value="1"/>
</dbReference>
<comment type="caution">
    <text evidence="5">The sequence shown here is derived from an EMBL/GenBank/DDBJ whole genome shotgun (WGS) entry which is preliminary data.</text>
</comment>
<reference evidence="5 6" key="1">
    <citation type="submission" date="2021-01" db="EMBL/GenBank/DDBJ databases">
        <title>Chryseolinea sp. Jin1 Genome sequencing and assembly.</title>
        <authorList>
            <person name="Kim I."/>
        </authorList>
    </citation>
    <scope>NUCLEOTIDE SEQUENCE [LARGE SCALE GENOMIC DNA]</scope>
    <source>
        <strain evidence="5 6">Jin1</strain>
    </source>
</reference>
<name>A0ABS1KLQ1_9BACT</name>
<dbReference type="Pfam" id="PF14833">
    <property type="entry name" value="NAD_binding_11"/>
    <property type="match status" value="1"/>
</dbReference>
<dbReference type="InterPro" id="IPR029154">
    <property type="entry name" value="HIBADH-like_NADP-bd"/>
</dbReference>
<protein>
    <submittedName>
        <fullName evidence="5">NAD(P)-dependent oxidoreductase</fullName>
    </submittedName>
</protein>
<dbReference type="Proteomes" id="UP000613030">
    <property type="component" value="Unassembled WGS sequence"/>
</dbReference>
<dbReference type="Gene3D" id="3.40.50.720">
    <property type="entry name" value="NAD(P)-binding Rossmann-like Domain"/>
    <property type="match status" value="1"/>
</dbReference>
<dbReference type="InterPro" id="IPR051265">
    <property type="entry name" value="HIBADH-related_NP60_sf"/>
</dbReference>
<dbReference type="PANTHER" id="PTHR43580">
    <property type="entry name" value="OXIDOREDUCTASE GLYR1-RELATED"/>
    <property type="match status" value="1"/>
</dbReference>
<evidence type="ECO:0000313" key="5">
    <source>
        <dbReference type="EMBL" id="MBL0740380.1"/>
    </source>
</evidence>
<dbReference type="Gene3D" id="1.10.1040.10">
    <property type="entry name" value="N-(1-d-carboxylethyl)-l-norvaline Dehydrogenase, domain 2"/>
    <property type="match status" value="1"/>
</dbReference>
<gene>
    <name evidence="5" type="ORF">JI741_04085</name>
</gene>
<dbReference type="SUPFAM" id="SSF48179">
    <property type="entry name" value="6-phosphogluconate dehydrogenase C-terminal domain-like"/>
    <property type="match status" value="1"/>
</dbReference>
<dbReference type="InterPro" id="IPR036291">
    <property type="entry name" value="NAD(P)-bd_dom_sf"/>
</dbReference>
<dbReference type="EMBL" id="JAERRB010000001">
    <property type="protein sequence ID" value="MBL0740380.1"/>
    <property type="molecule type" value="Genomic_DNA"/>
</dbReference>
<dbReference type="InterPro" id="IPR013328">
    <property type="entry name" value="6PGD_dom2"/>
</dbReference>
<organism evidence="5 6">
    <name type="scientific">Chryseolinea lacunae</name>
    <dbReference type="NCBI Taxonomy" id="2801331"/>
    <lineage>
        <taxon>Bacteria</taxon>
        <taxon>Pseudomonadati</taxon>
        <taxon>Bacteroidota</taxon>
        <taxon>Cytophagia</taxon>
        <taxon>Cytophagales</taxon>
        <taxon>Fulvivirgaceae</taxon>
        <taxon>Chryseolinea</taxon>
    </lineage>
</organism>
<sequence length="288" mass="30494">MNTLKLGWIGLGKMGTPIVKNLLKAGYAVEVYNRTAGKDAEVVDAGARTAESMEQLMTQCDVVFTMVSDDAAVKSVFEGQGGLLTHGHSGKLIIDMSTVSPDTSRYLAALCQSKGMRFLEAPVSGSVKPAQDGTLIILAAGPRDAYETAKPLFDVIGKLSLHLGESGAGSYAKLAMNYYVALVLQGVAEAVLFAEANGVKADDMLTIMNEGAFASAAVKGKTPSILSQAFPPAFALKLMAKDLRLMKDAHLQSPMFAPVHSSYQDAVKAGLGEEDVMAIVKFLRTKND</sequence>
<dbReference type="PANTHER" id="PTHR43580:SF2">
    <property type="entry name" value="CYTOKINE-LIKE NUCLEAR FACTOR N-PAC"/>
    <property type="match status" value="1"/>
</dbReference>
<dbReference type="PIRSF" id="PIRSF000103">
    <property type="entry name" value="HIBADH"/>
    <property type="match status" value="1"/>
</dbReference>
<dbReference type="Pfam" id="PF03446">
    <property type="entry name" value="NAD_binding_2"/>
    <property type="match status" value="1"/>
</dbReference>
<dbReference type="InterPro" id="IPR008927">
    <property type="entry name" value="6-PGluconate_DH-like_C_sf"/>
</dbReference>
<dbReference type="InterPro" id="IPR006115">
    <property type="entry name" value="6PGDH_NADP-bd"/>
</dbReference>
<proteinExistence type="predicted"/>
<feature type="domain" description="6-phosphogluconate dehydrogenase NADP-binding" evidence="3">
    <location>
        <begin position="5"/>
        <end position="162"/>
    </location>
</feature>